<gene>
    <name evidence="2" type="ORF">BDN71DRAFT_541186</name>
</gene>
<comment type="caution">
    <text evidence="2">The sequence shown here is derived from an EMBL/GenBank/DDBJ whole genome shotgun (WGS) entry which is preliminary data.</text>
</comment>
<dbReference type="AlphaFoldDB" id="A0A9P5ZH30"/>
<evidence type="ECO:0000256" key="1">
    <source>
        <dbReference type="SAM" id="MobiDB-lite"/>
    </source>
</evidence>
<feature type="region of interest" description="Disordered" evidence="1">
    <location>
        <begin position="51"/>
        <end position="90"/>
    </location>
</feature>
<keyword evidence="3" id="KW-1185">Reference proteome</keyword>
<protein>
    <submittedName>
        <fullName evidence="2">Uncharacterized protein</fullName>
    </submittedName>
</protein>
<evidence type="ECO:0000313" key="2">
    <source>
        <dbReference type="EMBL" id="KAF9488127.1"/>
    </source>
</evidence>
<evidence type="ECO:0000313" key="3">
    <source>
        <dbReference type="Proteomes" id="UP000807025"/>
    </source>
</evidence>
<feature type="compositionally biased region" description="Polar residues" evidence="1">
    <location>
        <begin position="51"/>
        <end position="63"/>
    </location>
</feature>
<sequence>MLSFYKVAAKLDDELAILGDVWKTLTPLVSNFRDGVSPQSFCDRLLTASYSSEGGASTMSSAIPVQISRTRDATDTPSDLQSPSAPYSPMLSCIASRYRGRYDR</sequence>
<dbReference type="EMBL" id="MU154730">
    <property type="protein sequence ID" value="KAF9488127.1"/>
    <property type="molecule type" value="Genomic_DNA"/>
</dbReference>
<dbReference type="Proteomes" id="UP000807025">
    <property type="component" value="Unassembled WGS sequence"/>
</dbReference>
<reference evidence="2" key="1">
    <citation type="submission" date="2020-11" db="EMBL/GenBank/DDBJ databases">
        <authorList>
            <consortium name="DOE Joint Genome Institute"/>
            <person name="Ahrendt S."/>
            <person name="Riley R."/>
            <person name="Andreopoulos W."/>
            <person name="Labutti K."/>
            <person name="Pangilinan J."/>
            <person name="Ruiz-Duenas F.J."/>
            <person name="Barrasa J.M."/>
            <person name="Sanchez-Garcia M."/>
            <person name="Camarero S."/>
            <person name="Miyauchi S."/>
            <person name="Serrano A."/>
            <person name="Linde D."/>
            <person name="Babiker R."/>
            <person name="Drula E."/>
            <person name="Ayuso-Fernandez I."/>
            <person name="Pacheco R."/>
            <person name="Padilla G."/>
            <person name="Ferreira P."/>
            <person name="Barriuso J."/>
            <person name="Kellner H."/>
            <person name="Castanera R."/>
            <person name="Alfaro M."/>
            <person name="Ramirez L."/>
            <person name="Pisabarro A.G."/>
            <person name="Kuo A."/>
            <person name="Tritt A."/>
            <person name="Lipzen A."/>
            <person name="He G."/>
            <person name="Yan M."/>
            <person name="Ng V."/>
            <person name="Cullen D."/>
            <person name="Martin F."/>
            <person name="Rosso M.-N."/>
            <person name="Henrissat B."/>
            <person name="Hibbett D."/>
            <person name="Martinez A.T."/>
            <person name="Grigoriev I.V."/>
        </authorList>
    </citation>
    <scope>NUCLEOTIDE SEQUENCE</scope>
    <source>
        <strain evidence="2">ATCC 90797</strain>
    </source>
</reference>
<proteinExistence type="predicted"/>
<accession>A0A9P5ZH30</accession>
<feature type="compositionally biased region" description="Polar residues" evidence="1">
    <location>
        <begin position="75"/>
        <end position="85"/>
    </location>
</feature>
<organism evidence="2 3">
    <name type="scientific">Pleurotus eryngii</name>
    <name type="common">Boletus of the steppes</name>
    <dbReference type="NCBI Taxonomy" id="5323"/>
    <lineage>
        <taxon>Eukaryota</taxon>
        <taxon>Fungi</taxon>
        <taxon>Dikarya</taxon>
        <taxon>Basidiomycota</taxon>
        <taxon>Agaricomycotina</taxon>
        <taxon>Agaricomycetes</taxon>
        <taxon>Agaricomycetidae</taxon>
        <taxon>Agaricales</taxon>
        <taxon>Pleurotineae</taxon>
        <taxon>Pleurotaceae</taxon>
        <taxon>Pleurotus</taxon>
    </lineage>
</organism>
<name>A0A9P5ZH30_PLEER</name>